<evidence type="ECO:0000313" key="5">
    <source>
        <dbReference type="EMBL" id="MDD0823031.1"/>
    </source>
</evidence>
<proteinExistence type="inferred from homology"/>
<accession>A0ABT5MN75</accession>
<dbReference type="Gene3D" id="3.90.220.20">
    <property type="entry name" value="DNA methylase specificity domains"/>
    <property type="match status" value="1"/>
</dbReference>
<name>A0ABT5MN75_9PAST</name>
<protein>
    <recommendedName>
        <fullName evidence="4">Type I restriction modification DNA specificity domain-containing protein</fullName>
    </recommendedName>
</protein>
<evidence type="ECO:0000256" key="1">
    <source>
        <dbReference type="ARBA" id="ARBA00010923"/>
    </source>
</evidence>
<evidence type="ECO:0000313" key="6">
    <source>
        <dbReference type="Proteomes" id="UP001221909"/>
    </source>
</evidence>
<comment type="similarity">
    <text evidence="1">Belongs to the type-I restriction system S methylase family.</text>
</comment>
<feature type="domain" description="Type I restriction modification DNA specificity" evidence="4">
    <location>
        <begin position="103"/>
        <end position="238"/>
    </location>
</feature>
<keyword evidence="3" id="KW-0238">DNA-binding</keyword>
<dbReference type="EMBL" id="JAQSJE010000001">
    <property type="protein sequence ID" value="MDD0823031.1"/>
    <property type="molecule type" value="Genomic_DNA"/>
</dbReference>
<keyword evidence="6" id="KW-1185">Reference proteome</keyword>
<evidence type="ECO:0000259" key="4">
    <source>
        <dbReference type="Pfam" id="PF01420"/>
    </source>
</evidence>
<dbReference type="InterPro" id="IPR044946">
    <property type="entry name" value="Restrct_endonuc_typeI_TRD_sf"/>
</dbReference>
<dbReference type="Pfam" id="PF01420">
    <property type="entry name" value="Methylase_S"/>
    <property type="match status" value="1"/>
</dbReference>
<dbReference type="InterPro" id="IPR000055">
    <property type="entry name" value="Restrct_endonuc_typeI_TRD"/>
</dbReference>
<keyword evidence="2" id="KW-0680">Restriction system</keyword>
<dbReference type="RefSeq" id="WP_273748488.1">
    <property type="nucleotide sequence ID" value="NZ_JAQSJE010000001.1"/>
</dbReference>
<evidence type="ECO:0000256" key="3">
    <source>
        <dbReference type="ARBA" id="ARBA00023125"/>
    </source>
</evidence>
<reference evidence="5 6" key="1">
    <citation type="submission" date="2023-02" db="EMBL/GenBank/DDBJ databases">
        <title>Mannheimia cairiniae sp. nov., a novel species of Mannheimia obtained from moscovy ducks (Cairina moschata) and reclassification of Mannheimia ovis as heterotypic synonym of Mannheimia pernigra.</title>
        <authorList>
            <person name="Christensen H."/>
        </authorList>
    </citation>
    <scope>NUCLEOTIDE SEQUENCE [LARGE SCALE GENOMIC DNA]</scope>
    <source>
        <strain evidence="5 6">AT1</strain>
    </source>
</reference>
<sequence>MYNEIIETKLFFIAVVNSSLKQFTGGYAHYPTLESLKGLDIYIPQYNNGQNAYQFMNDFIMALQVEPIVNLYEYLQLKGLIDTKLSEKERTAIEQLEQGKVSFEWFDVVDIFNVKNTFNILSRDIISDSGNTPYLSASKENNAVSTYISYDQRFLDKGNCIFIGGKTFVVTYQAQDFFSNDSHNLCLHLKNKEIATKLIQLFMKTCLEKGLGHKYSWGNSISSKKIQSDKLLLPIKDNIIDYPYMEILMSALQKGVLKEVMFWIKTQYGDLKINL</sequence>
<organism evidence="5 6">
    <name type="scientific">Mannheimia cairinae</name>
    <dbReference type="NCBI Taxonomy" id="3025936"/>
    <lineage>
        <taxon>Bacteria</taxon>
        <taxon>Pseudomonadati</taxon>
        <taxon>Pseudomonadota</taxon>
        <taxon>Gammaproteobacteria</taxon>
        <taxon>Pasteurellales</taxon>
        <taxon>Pasteurellaceae</taxon>
        <taxon>Mannheimia</taxon>
    </lineage>
</organism>
<comment type="caution">
    <text evidence="5">The sequence shown here is derived from an EMBL/GenBank/DDBJ whole genome shotgun (WGS) entry which is preliminary data.</text>
</comment>
<gene>
    <name evidence="5" type="ORF">PTQ27_00890</name>
</gene>
<evidence type="ECO:0000256" key="2">
    <source>
        <dbReference type="ARBA" id="ARBA00022747"/>
    </source>
</evidence>
<dbReference type="Proteomes" id="UP001221909">
    <property type="component" value="Unassembled WGS sequence"/>
</dbReference>